<reference evidence="1 2" key="1">
    <citation type="submission" date="2020-02" db="EMBL/GenBank/DDBJ databases">
        <authorList>
            <person name="Hogendoorn C."/>
        </authorList>
    </citation>
    <scope>NUCLEOTIDE SEQUENCE [LARGE SCALE GENOMIC DNA]</scope>
    <source>
        <strain evidence="1">R501</strain>
    </source>
</reference>
<evidence type="ECO:0000313" key="2">
    <source>
        <dbReference type="Proteomes" id="UP000503399"/>
    </source>
</evidence>
<organism evidence="1 2">
    <name type="scientific">Candidatus Hydrogenisulfobacillus filiaventi</name>
    <dbReference type="NCBI Taxonomy" id="2707344"/>
    <lineage>
        <taxon>Bacteria</taxon>
        <taxon>Bacillati</taxon>
        <taxon>Bacillota</taxon>
        <taxon>Clostridia</taxon>
        <taxon>Eubacteriales</taxon>
        <taxon>Clostridiales Family XVII. Incertae Sedis</taxon>
        <taxon>Candidatus Hydrogenisulfobacillus</taxon>
    </lineage>
</organism>
<accession>A0A6F8ZJ34</accession>
<evidence type="ECO:0000313" key="1">
    <source>
        <dbReference type="EMBL" id="CAB1129691.1"/>
    </source>
</evidence>
<dbReference type="SUPFAM" id="SSF53254">
    <property type="entry name" value="Phosphoglycerate mutase-like"/>
    <property type="match status" value="1"/>
</dbReference>
<dbReference type="EMBL" id="LR778114">
    <property type="protein sequence ID" value="CAB1129691.1"/>
    <property type="molecule type" value="Genomic_DNA"/>
</dbReference>
<proteinExistence type="predicted"/>
<keyword evidence="2" id="KW-1185">Reference proteome</keyword>
<dbReference type="KEGG" id="hfv:R50_2194"/>
<dbReference type="Gene3D" id="3.40.50.1240">
    <property type="entry name" value="Phosphoglycerate mutase-like"/>
    <property type="match status" value="1"/>
</dbReference>
<dbReference type="InterPro" id="IPR013078">
    <property type="entry name" value="His_Pase_superF_clade-1"/>
</dbReference>
<dbReference type="AlphaFoldDB" id="A0A6F8ZJ34"/>
<protein>
    <submittedName>
        <fullName evidence="1">Broad specificity phosphatase PhoE</fullName>
    </submittedName>
</protein>
<name>A0A6F8ZJ34_9FIRM</name>
<dbReference type="Pfam" id="PF00300">
    <property type="entry name" value="His_Phos_1"/>
    <property type="match status" value="1"/>
</dbReference>
<sequence>MEGDTPGILWVIRHGRPAVEPPPALVDREGFNRYLRRYDVAGLSPAEEERLRRRFRALQADLAVASDLPRAVATARALPPDIPFVVDEAFREIAVGLPDPADVTGVAERCFLQGRWPAEVWWSYIRWAWFRDRGAESRAVSDARAQAAIRRLLTTYQAPRRQLVVIGHAGFLSLLVWTLRHQGRLQGPWLPHPGFGHPTRYLWRPGAG</sequence>
<dbReference type="Proteomes" id="UP000503399">
    <property type="component" value="Chromosome"/>
</dbReference>
<gene>
    <name evidence="1" type="ORF">R50_2194</name>
</gene>
<dbReference type="InterPro" id="IPR029033">
    <property type="entry name" value="His_PPase_superfam"/>
</dbReference>